<dbReference type="AlphaFoldDB" id="A0A1H6HQX8"/>
<dbReference type="Gene3D" id="2.60.40.10">
    <property type="entry name" value="Immunoglobulins"/>
    <property type="match status" value="3"/>
</dbReference>
<dbReference type="GO" id="GO:0005975">
    <property type="term" value="P:carbohydrate metabolic process"/>
    <property type="evidence" value="ECO:0007669"/>
    <property type="project" value="UniProtKB-ARBA"/>
</dbReference>
<dbReference type="CDD" id="cd00063">
    <property type="entry name" value="FN3"/>
    <property type="match status" value="1"/>
</dbReference>
<organism evidence="4 5">
    <name type="scientific">Chryseobacterium culicis</name>
    <dbReference type="NCBI Taxonomy" id="680127"/>
    <lineage>
        <taxon>Bacteria</taxon>
        <taxon>Pseudomonadati</taxon>
        <taxon>Bacteroidota</taxon>
        <taxon>Flavobacteriia</taxon>
        <taxon>Flavobacteriales</taxon>
        <taxon>Weeksellaceae</taxon>
        <taxon>Chryseobacterium group</taxon>
        <taxon>Chryseobacterium</taxon>
    </lineage>
</organism>
<feature type="domain" description="Fibronectin type-III" evidence="3">
    <location>
        <begin position="814"/>
        <end position="907"/>
    </location>
</feature>
<dbReference type="Gene3D" id="2.60.120.200">
    <property type="match status" value="2"/>
</dbReference>
<name>A0A1H6HQX8_CHRCI</name>
<dbReference type="Pfam" id="PF18962">
    <property type="entry name" value="Por_Secre_tail"/>
    <property type="match status" value="1"/>
</dbReference>
<evidence type="ECO:0000256" key="2">
    <source>
        <dbReference type="SAM" id="SignalP"/>
    </source>
</evidence>
<sequence length="1179" mass="123771">MYMKRLLLSCMTAFYFCGSAQVGPPQLAAPNTSNGYGFAQSSGTYTPLSANRTIWQSGATIGTDLVSGAISLPGSFTFNNQKYNSVYISNNGFITFGVPASGSTYTGLSSDISPTTYDGAFAGFAVNLRNANTTTSEIAYETIGSKFIVQYKDVQGNSASSAQILNFQIQLDLTAKTIAIVYGNCVSGTATLTGQVGIRGSESSDVNNLTGTNWTSLAVGTANSSTATLGTTNGTTVPASGLTFTYTPGTWQAAPVSYAALPFTESFSTWENGNSTADLPNANYWRTWPARGDNAWRQSDIATTGFASASGWSGTGGSATVGTPAVTPAARFHSYNCQYASGYMDLYVNLSTGTGNRYLSFDYINPSGTDVLKIQISTDGGNTFTDVGSALGVAASWTSNFLDLGSSSPNAIVRFLAKGDNGSDDIYVDNVKISAITIPDCTVITAPANAATGVSVTPNIKWNPTAGATSYKLSVGTTPGGTNVMNAVDVGNVVTYTLPAASQLLYNTTYYVTIQPSNSNGTASACNSISFVTKNIGCPSVTAPSSSSTGVSVTPTFTWGAVTDATGYKLSIGTTTGGTDVMNNVDLGNVTTYTLSTPLNNATKYYYTVNAYTSTSNSASCTERNFTTVCSAENAPTVLQSFTAFTPMCWSVAKGDVTASSTLTYGSSKWATEAGFANAGSNAAVRINLYGTNTGDWLISQPINLGVTPGLFRMKYKIAVTSYLGTTSQTTLGTHQVRVIVSTDGGTTWSNTNVIKTYTGAATYSSTGQVETINLTGYSGNVKIAFVATTSSNTPDIDFHVDDFVVEAIPTCPEPASPVVANPTVSTADLSWTAPAAPPANGYEYYYNTTNTIPTAATQASGTSNTTSAPLSGLASNSTYNVWVRSVCSTTDKSPWVGPAIFNTACSTVMAPFAQNFDNGVMPNCWNNINPTATTTDATLFWKFLGSAEYGASPANNGKAAGTYAWVDASSPYSGAGANTVQLVTPPVNLAGLTAPIVSFDWFKNHSTSSTTTVGVSTYDNNKLTVEVNDGNGWVTIFSDNTNLNQWRTVAVPLAASYIGATIQVRFTVDKNVSGNGYYYDDLLLDNVEVKQNPNLATSETAVKENKINLYPNPFTDTLTISDVSKVQSVSVIDVSGRLVKTIEKPSSVLQLRDLKEGLYLIVLNMKDGSKQTVKAIKK</sequence>
<dbReference type="SUPFAM" id="SSF49899">
    <property type="entry name" value="Concanavalin A-like lectins/glucanases"/>
    <property type="match status" value="1"/>
</dbReference>
<dbReference type="InterPro" id="IPR036116">
    <property type="entry name" value="FN3_sf"/>
</dbReference>
<dbReference type="OrthoDB" id="9813840at2"/>
<dbReference type="EMBL" id="FNWQ01000004">
    <property type="protein sequence ID" value="SEH36598.1"/>
    <property type="molecule type" value="Genomic_DNA"/>
</dbReference>
<dbReference type="InterPro" id="IPR013320">
    <property type="entry name" value="ConA-like_dom_sf"/>
</dbReference>
<protein>
    <submittedName>
        <fullName evidence="4">Por secretion system C-terminal sorting domain-containing protein</fullName>
    </submittedName>
</protein>
<evidence type="ECO:0000313" key="5">
    <source>
        <dbReference type="Proteomes" id="UP000198561"/>
    </source>
</evidence>
<gene>
    <name evidence="4" type="ORF">SAMN05421593_3264</name>
</gene>
<accession>A0A1H6HQX8</accession>
<evidence type="ECO:0000259" key="3">
    <source>
        <dbReference type="PROSITE" id="PS50853"/>
    </source>
</evidence>
<keyword evidence="1 2" id="KW-0732">Signal</keyword>
<proteinExistence type="predicted"/>
<feature type="chain" id="PRO_5011771502" evidence="2">
    <location>
        <begin position="23"/>
        <end position="1179"/>
    </location>
</feature>
<dbReference type="STRING" id="680127.SAMN05421593_3264"/>
<dbReference type="InterPro" id="IPR003961">
    <property type="entry name" value="FN3_dom"/>
</dbReference>
<dbReference type="Pfam" id="PF00041">
    <property type="entry name" value="fn3"/>
    <property type="match status" value="1"/>
</dbReference>
<dbReference type="Proteomes" id="UP000198561">
    <property type="component" value="Unassembled WGS sequence"/>
</dbReference>
<dbReference type="NCBIfam" id="TIGR04183">
    <property type="entry name" value="Por_Secre_tail"/>
    <property type="match status" value="1"/>
</dbReference>
<dbReference type="SUPFAM" id="SSF49265">
    <property type="entry name" value="Fibronectin type III"/>
    <property type="match status" value="2"/>
</dbReference>
<evidence type="ECO:0000313" key="4">
    <source>
        <dbReference type="EMBL" id="SEH36598.1"/>
    </source>
</evidence>
<reference evidence="4 5" key="1">
    <citation type="submission" date="2016-10" db="EMBL/GenBank/DDBJ databases">
        <authorList>
            <person name="de Groot N.N."/>
        </authorList>
    </citation>
    <scope>NUCLEOTIDE SEQUENCE [LARGE SCALE GENOMIC DNA]</scope>
    <source>
        <strain evidence="4 5">DSM 23031</strain>
    </source>
</reference>
<feature type="signal peptide" evidence="2">
    <location>
        <begin position="1"/>
        <end position="22"/>
    </location>
</feature>
<dbReference type="GO" id="GO:0004553">
    <property type="term" value="F:hydrolase activity, hydrolyzing O-glycosyl compounds"/>
    <property type="evidence" value="ECO:0007669"/>
    <property type="project" value="UniProtKB-ARBA"/>
</dbReference>
<dbReference type="PROSITE" id="PS50853">
    <property type="entry name" value="FN3"/>
    <property type="match status" value="1"/>
</dbReference>
<dbReference type="SMART" id="SM00060">
    <property type="entry name" value="FN3"/>
    <property type="match status" value="3"/>
</dbReference>
<evidence type="ECO:0000256" key="1">
    <source>
        <dbReference type="ARBA" id="ARBA00022729"/>
    </source>
</evidence>
<dbReference type="InterPro" id="IPR013783">
    <property type="entry name" value="Ig-like_fold"/>
</dbReference>
<dbReference type="InterPro" id="IPR026444">
    <property type="entry name" value="Secre_tail"/>
</dbReference>